<dbReference type="Proteomes" id="UP000189956">
    <property type="component" value="Unassembled WGS sequence"/>
</dbReference>
<evidence type="ECO:0000256" key="1">
    <source>
        <dbReference type="SAM" id="MobiDB-lite"/>
    </source>
</evidence>
<reference evidence="2 3" key="1">
    <citation type="submission" date="2017-02" db="EMBL/GenBank/DDBJ databases">
        <authorList>
            <person name="Peterson S.W."/>
        </authorList>
    </citation>
    <scope>NUCLEOTIDE SEQUENCE [LARGE SCALE GENOMIC DNA]</scope>
    <source>
        <strain evidence="2 3">ATCC 700135</strain>
    </source>
</reference>
<evidence type="ECO:0000313" key="2">
    <source>
        <dbReference type="EMBL" id="SJZ34983.1"/>
    </source>
</evidence>
<sequence>MPQKKDIREMKKKNRDNRNYPGLFRRRGENTLYKDRMFAGTGQNGFCRKIKFCPTSNLFTRRYPLLSERT</sequence>
<proteinExistence type="predicted"/>
<organism evidence="2 3">
    <name type="scientific">Porphyromonas cangingivalis</name>
    <dbReference type="NCBI Taxonomy" id="36874"/>
    <lineage>
        <taxon>Bacteria</taxon>
        <taxon>Pseudomonadati</taxon>
        <taxon>Bacteroidota</taxon>
        <taxon>Bacteroidia</taxon>
        <taxon>Bacteroidales</taxon>
        <taxon>Porphyromonadaceae</taxon>
        <taxon>Porphyromonas</taxon>
    </lineage>
</organism>
<dbReference type="AlphaFoldDB" id="A0A1T4JXV1"/>
<dbReference type="EMBL" id="FUWL01000004">
    <property type="protein sequence ID" value="SJZ34983.1"/>
    <property type="molecule type" value="Genomic_DNA"/>
</dbReference>
<name>A0A1T4JXV1_PORCN</name>
<evidence type="ECO:0000313" key="3">
    <source>
        <dbReference type="Proteomes" id="UP000189956"/>
    </source>
</evidence>
<accession>A0A1T4JXV1</accession>
<feature type="region of interest" description="Disordered" evidence="1">
    <location>
        <begin position="1"/>
        <end position="24"/>
    </location>
</feature>
<protein>
    <submittedName>
        <fullName evidence="2">Uncharacterized protein</fullName>
    </submittedName>
</protein>
<gene>
    <name evidence="2" type="ORF">SAMN02745205_00428</name>
</gene>